<evidence type="ECO:0000313" key="1">
    <source>
        <dbReference type="EMBL" id="OGY96693.1"/>
    </source>
</evidence>
<dbReference type="EMBL" id="MHKU01000025">
    <property type="protein sequence ID" value="OGY96693.1"/>
    <property type="molecule type" value="Genomic_DNA"/>
</dbReference>
<dbReference type="Proteomes" id="UP000176648">
    <property type="component" value="Unassembled WGS sequence"/>
</dbReference>
<protein>
    <recommendedName>
        <fullName evidence="3">HNH endonuclease 5 domain-containing protein</fullName>
    </recommendedName>
</protein>
<gene>
    <name evidence="1" type="ORF">A2122_00940</name>
</gene>
<comment type="caution">
    <text evidence="1">The sequence shown here is derived from an EMBL/GenBank/DDBJ whole genome shotgun (WGS) entry which is preliminary data.</text>
</comment>
<dbReference type="STRING" id="1798644.A2122_00940"/>
<sequence>MKTGICKLCLQEKALCRESHIIPSFHYKFLYGHNNELIYLNSQKAEVRYNSEYESDILCKECEEGVIGRLDDYAAKLIHNKFPIKSIFRLEQINGKECSVLENCPNYDYACFKLFLLSLLWRASITSRPFFKAIKLNSQVEEDLRKMVLNNRPGEPEEFPCFINLPPLVPDQDGRRGFHPLHMPTMSPRCVKKDQLEICEFVIEGMHYYFLVSRPEKWNVIPGVEKNKLITGFASLQDQEQLLQEAVQMMQGE</sequence>
<evidence type="ECO:0008006" key="3">
    <source>
        <dbReference type="Google" id="ProtNLM"/>
    </source>
</evidence>
<evidence type="ECO:0000313" key="2">
    <source>
        <dbReference type="Proteomes" id="UP000176648"/>
    </source>
</evidence>
<accession>A0A1G2C5L4</accession>
<organism evidence="1 2">
    <name type="scientific">Candidatus Liptonbacteria bacterium GWB1_49_6</name>
    <dbReference type="NCBI Taxonomy" id="1798644"/>
    <lineage>
        <taxon>Bacteria</taxon>
        <taxon>Candidatus Liptoniibacteriota</taxon>
    </lineage>
</organism>
<dbReference type="AlphaFoldDB" id="A0A1G2C5L4"/>
<name>A0A1G2C5L4_9BACT</name>
<reference evidence="1 2" key="1">
    <citation type="journal article" date="2016" name="Nat. Commun.">
        <title>Thousands of microbial genomes shed light on interconnected biogeochemical processes in an aquifer system.</title>
        <authorList>
            <person name="Anantharaman K."/>
            <person name="Brown C.T."/>
            <person name="Hug L.A."/>
            <person name="Sharon I."/>
            <person name="Castelle C.J."/>
            <person name="Probst A.J."/>
            <person name="Thomas B.C."/>
            <person name="Singh A."/>
            <person name="Wilkins M.J."/>
            <person name="Karaoz U."/>
            <person name="Brodie E.L."/>
            <person name="Williams K.H."/>
            <person name="Hubbard S.S."/>
            <person name="Banfield J.F."/>
        </authorList>
    </citation>
    <scope>NUCLEOTIDE SEQUENCE [LARGE SCALE GENOMIC DNA]</scope>
</reference>
<proteinExistence type="predicted"/>